<dbReference type="SUPFAM" id="SSF88659">
    <property type="entry name" value="Sigma3 and sigma4 domains of RNA polymerase sigma factors"/>
    <property type="match status" value="1"/>
</dbReference>
<evidence type="ECO:0000313" key="7">
    <source>
        <dbReference type="EMBL" id="KIL51456.1"/>
    </source>
</evidence>
<dbReference type="GO" id="GO:0003677">
    <property type="term" value="F:DNA binding"/>
    <property type="evidence" value="ECO:0007669"/>
    <property type="project" value="InterPro"/>
</dbReference>
<dbReference type="CDD" id="cd06171">
    <property type="entry name" value="Sigma70_r4"/>
    <property type="match status" value="1"/>
</dbReference>
<protein>
    <recommendedName>
        <fullName evidence="9">RNA polymerase sigma factor</fullName>
    </recommendedName>
</protein>
<gene>
    <name evidence="7" type="ORF">KP77_09680</name>
</gene>
<accession>A0A0C2W4C6</accession>
<keyword evidence="2" id="KW-0805">Transcription regulation</keyword>
<evidence type="ECO:0000259" key="5">
    <source>
        <dbReference type="Pfam" id="PF04542"/>
    </source>
</evidence>
<reference evidence="7 8" key="1">
    <citation type="submission" date="2015-01" db="EMBL/GenBank/DDBJ databases">
        <title>Genome sequence of Jeotgalibacillus alimentarius.</title>
        <authorList>
            <person name="Goh K.M."/>
            <person name="Chan K.-G."/>
            <person name="Yaakop A.S."/>
            <person name="Ee R."/>
            <person name="Gan H.M."/>
            <person name="Chan C.S."/>
        </authorList>
    </citation>
    <scope>NUCLEOTIDE SEQUENCE [LARGE SCALE GENOMIC DNA]</scope>
    <source>
        <strain evidence="7 8">YKJ-13</strain>
    </source>
</reference>
<dbReference type="PATRIC" id="fig|135826.4.peg.963"/>
<dbReference type="GO" id="GO:0016987">
    <property type="term" value="F:sigma factor activity"/>
    <property type="evidence" value="ECO:0007669"/>
    <property type="project" value="UniProtKB-KW"/>
</dbReference>
<evidence type="ECO:0000256" key="3">
    <source>
        <dbReference type="ARBA" id="ARBA00023082"/>
    </source>
</evidence>
<dbReference type="Proteomes" id="UP000031950">
    <property type="component" value="Unassembled WGS sequence"/>
</dbReference>
<evidence type="ECO:0000313" key="8">
    <source>
        <dbReference type="Proteomes" id="UP000031950"/>
    </source>
</evidence>
<dbReference type="PANTHER" id="PTHR43133:SF60">
    <property type="entry name" value="RNA POLYMERASE SIGMA FACTOR SIGV"/>
    <property type="match status" value="1"/>
</dbReference>
<dbReference type="GO" id="GO:0006352">
    <property type="term" value="P:DNA-templated transcription initiation"/>
    <property type="evidence" value="ECO:0007669"/>
    <property type="project" value="InterPro"/>
</dbReference>
<dbReference type="InterPro" id="IPR039425">
    <property type="entry name" value="RNA_pol_sigma-70-like"/>
</dbReference>
<evidence type="ECO:0000259" key="6">
    <source>
        <dbReference type="Pfam" id="PF08281"/>
    </source>
</evidence>
<evidence type="ECO:0000256" key="2">
    <source>
        <dbReference type="ARBA" id="ARBA00023015"/>
    </source>
</evidence>
<keyword evidence="3" id="KW-0731">Sigma factor</keyword>
<keyword evidence="8" id="KW-1185">Reference proteome</keyword>
<organism evidence="7 8">
    <name type="scientific">Jeotgalibacillus alimentarius</name>
    <dbReference type="NCBI Taxonomy" id="135826"/>
    <lineage>
        <taxon>Bacteria</taxon>
        <taxon>Bacillati</taxon>
        <taxon>Bacillota</taxon>
        <taxon>Bacilli</taxon>
        <taxon>Bacillales</taxon>
        <taxon>Caryophanaceae</taxon>
        <taxon>Jeotgalibacillus</taxon>
    </lineage>
</organism>
<feature type="domain" description="RNA polymerase sigma-70 region 2" evidence="5">
    <location>
        <begin position="15"/>
        <end position="76"/>
    </location>
</feature>
<dbReference type="InterPro" id="IPR036388">
    <property type="entry name" value="WH-like_DNA-bd_sf"/>
</dbReference>
<dbReference type="InterPro" id="IPR013249">
    <property type="entry name" value="RNA_pol_sigma70_r4_t2"/>
</dbReference>
<comment type="caution">
    <text evidence="7">The sequence shown here is derived from an EMBL/GenBank/DDBJ whole genome shotgun (WGS) entry which is preliminary data.</text>
</comment>
<dbReference type="InterPro" id="IPR013324">
    <property type="entry name" value="RNA_pol_sigma_r3/r4-like"/>
</dbReference>
<dbReference type="Gene3D" id="1.10.10.10">
    <property type="entry name" value="Winged helix-like DNA-binding domain superfamily/Winged helix DNA-binding domain"/>
    <property type="match status" value="1"/>
</dbReference>
<sequence length="173" mass="20206">MEKMNEETLKGHMSAHGEYLIRLAYMYVKSWQSAEDIVQEVFVIFYRKSDQYREQASVKTYLAKITVNLCHTHLKNWKNRISLFAGNAFSSSSDCETPETLLTGKQLKHHVAQTILQLPIHYREVILLYYYQEFSVTEISHILDCPEGTVKTRLSRARATLRKKLDQSDMEVI</sequence>
<dbReference type="Pfam" id="PF04542">
    <property type="entry name" value="Sigma70_r2"/>
    <property type="match status" value="1"/>
</dbReference>
<keyword evidence="4" id="KW-0804">Transcription</keyword>
<name>A0A0C2W4C6_9BACL</name>
<evidence type="ECO:0000256" key="1">
    <source>
        <dbReference type="ARBA" id="ARBA00010641"/>
    </source>
</evidence>
<dbReference type="InterPro" id="IPR014284">
    <property type="entry name" value="RNA_pol_sigma-70_dom"/>
</dbReference>
<feature type="domain" description="RNA polymerase sigma factor 70 region 4 type 2" evidence="6">
    <location>
        <begin position="112"/>
        <end position="161"/>
    </location>
</feature>
<dbReference type="InterPro" id="IPR013325">
    <property type="entry name" value="RNA_pol_sigma_r2"/>
</dbReference>
<evidence type="ECO:0008006" key="9">
    <source>
        <dbReference type="Google" id="ProtNLM"/>
    </source>
</evidence>
<dbReference type="InterPro" id="IPR007627">
    <property type="entry name" value="RNA_pol_sigma70_r2"/>
</dbReference>
<dbReference type="SUPFAM" id="SSF88946">
    <property type="entry name" value="Sigma2 domain of RNA polymerase sigma factors"/>
    <property type="match status" value="1"/>
</dbReference>
<dbReference type="STRING" id="135826.KP77_09680"/>
<proteinExistence type="inferred from homology"/>
<comment type="similarity">
    <text evidence="1">Belongs to the sigma-70 factor family. ECF subfamily.</text>
</comment>
<dbReference type="Pfam" id="PF08281">
    <property type="entry name" value="Sigma70_r4_2"/>
    <property type="match status" value="1"/>
</dbReference>
<dbReference type="NCBIfam" id="TIGR02937">
    <property type="entry name" value="sigma70-ECF"/>
    <property type="match status" value="1"/>
</dbReference>
<dbReference type="EMBL" id="JXRQ01000015">
    <property type="protein sequence ID" value="KIL51456.1"/>
    <property type="molecule type" value="Genomic_DNA"/>
</dbReference>
<dbReference type="PANTHER" id="PTHR43133">
    <property type="entry name" value="RNA POLYMERASE ECF-TYPE SIGMA FACTO"/>
    <property type="match status" value="1"/>
</dbReference>
<evidence type="ECO:0000256" key="4">
    <source>
        <dbReference type="ARBA" id="ARBA00023163"/>
    </source>
</evidence>
<dbReference type="Gene3D" id="1.10.1740.10">
    <property type="match status" value="1"/>
</dbReference>
<dbReference type="AlphaFoldDB" id="A0A0C2W4C6"/>